<sequence>MSSSLLISRDSFLFSSLLLFFFTITQARMLEPRPGPDSADNPKPTEDIVLEPLDTSVTSRPWSRKSPVPSKYYLAPKNSNPHPYPLLINPTSLCLRKKEVFLLVLVRTIFSQFDRRMAIRETWGNKQNFRDDSVVVAFLFGRDQDTHLQASIQRERTAYAASMRVINKLYLMSLDTPSFMPDDAWIGVLSEKLGLKFVDTYYAFVGISQRPRLLKEFMDPDYLGSAAMIGVLDYSFPDQEAVMIRHLWRLVLDHQRKSFVRNQMQADSAKIGSRWKIFDENNVVYLATSMIFVDVFVVGLIFCLLFCRRKIKMSCKASYRCLN</sequence>
<dbReference type="OrthoDB" id="5957813at2759"/>
<organism evidence="12 13">
    <name type="scientific">Acanthosepion pharaonis</name>
    <name type="common">Pharaoh cuttlefish</name>
    <name type="synonym">Sepia pharaonis</name>
    <dbReference type="NCBI Taxonomy" id="158019"/>
    <lineage>
        <taxon>Eukaryota</taxon>
        <taxon>Metazoa</taxon>
        <taxon>Spiralia</taxon>
        <taxon>Lophotrochozoa</taxon>
        <taxon>Mollusca</taxon>
        <taxon>Cephalopoda</taxon>
        <taxon>Coleoidea</taxon>
        <taxon>Decapodiformes</taxon>
        <taxon>Sepiida</taxon>
        <taxon>Sepiina</taxon>
        <taxon>Sepiidae</taxon>
        <taxon>Acanthosepion</taxon>
    </lineage>
</organism>
<evidence type="ECO:0000256" key="7">
    <source>
        <dbReference type="ARBA" id="ARBA00022989"/>
    </source>
</evidence>
<keyword evidence="8 10" id="KW-0333">Golgi apparatus</keyword>
<name>A0A812C049_ACAPH</name>
<evidence type="ECO:0000256" key="5">
    <source>
        <dbReference type="ARBA" id="ARBA00022692"/>
    </source>
</evidence>
<evidence type="ECO:0000256" key="4">
    <source>
        <dbReference type="ARBA" id="ARBA00022679"/>
    </source>
</evidence>
<keyword evidence="3 10" id="KW-0328">Glycosyltransferase</keyword>
<dbReference type="GO" id="GO:0006493">
    <property type="term" value="P:protein O-linked glycosylation"/>
    <property type="evidence" value="ECO:0007669"/>
    <property type="project" value="TreeGrafter"/>
</dbReference>
<dbReference type="AlphaFoldDB" id="A0A812C049"/>
<accession>A0A812C049</accession>
<protein>
    <recommendedName>
        <fullName evidence="10">Hexosyltransferase</fullName>
        <ecNumber evidence="10">2.4.1.-</ecNumber>
    </recommendedName>
</protein>
<keyword evidence="9 10" id="KW-0472">Membrane</keyword>
<dbReference type="GO" id="GO:0016758">
    <property type="term" value="F:hexosyltransferase activity"/>
    <property type="evidence" value="ECO:0007669"/>
    <property type="project" value="InterPro"/>
</dbReference>
<keyword evidence="11" id="KW-0732">Signal</keyword>
<gene>
    <name evidence="12" type="ORF">SPHA_27323</name>
</gene>
<evidence type="ECO:0000313" key="13">
    <source>
        <dbReference type="Proteomes" id="UP000597762"/>
    </source>
</evidence>
<feature type="chain" id="PRO_5032558724" description="Hexosyltransferase" evidence="11">
    <location>
        <begin position="28"/>
        <end position="323"/>
    </location>
</feature>
<dbReference type="InterPro" id="IPR002659">
    <property type="entry name" value="Glyco_trans_31"/>
</dbReference>
<evidence type="ECO:0000256" key="6">
    <source>
        <dbReference type="ARBA" id="ARBA00022968"/>
    </source>
</evidence>
<evidence type="ECO:0000256" key="8">
    <source>
        <dbReference type="ARBA" id="ARBA00023034"/>
    </source>
</evidence>
<dbReference type="PANTHER" id="PTHR11214:SF314">
    <property type="entry name" value="HEXOSYLTRANSFERASE"/>
    <property type="match status" value="1"/>
</dbReference>
<keyword evidence="13" id="KW-1185">Reference proteome</keyword>
<keyword evidence="5 10" id="KW-0812">Transmembrane</keyword>
<evidence type="ECO:0000256" key="3">
    <source>
        <dbReference type="ARBA" id="ARBA00022676"/>
    </source>
</evidence>
<reference evidence="12" key="1">
    <citation type="submission" date="2021-01" db="EMBL/GenBank/DDBJ databases">
        <authorList>
            <person name="Li R."/>
            <person name="Bekaert M."/>
        </authorList>
    </citation>
    <scope>NUCLEOTIDE SEQUENCE</scope>
    <source>
        <strain evidence="12">Farmed</strain>
    </source>
</reference>
<evidence type="ECO:0000256" key="2">
    <source>
        <dbReference type="ARBA" id="ARBA00008661"/>
    </source>
</evidence>
<comment type="similarity">
    <text evidence="2 10">Belongs to the glycosyltransferase 31 family.</text>
</comment>
<evidence type="ECO:0000256" key="11">
    <source>
        <dbReference type="SAM" id="SignalP"/>
    </source>
</evidence>
<evidence type="ECO:0000256" key="9">
    <source>
        <dbReference type="ARBA" id="ARBA00023136"/>
    </source>
</evidence>
<evidence type="ECO:0000256" key="1">
    <source>
        <dbReference type="ARBA" id="ARBA00004323"/>
    </source>
</evidence>
<dbReference type="EC" id="2.4.1.-" evidence="10"/>
<evidence type="ECO:0000313" key="12">
    <source>
        <dbReference type="EMBL" id="CAE1250920.1"/>
    </source>
</evidence>
<comment type="subcellular location">
    <subcellularLocation>
        <location evidence="1 10">Golgi apparatus membrane</location>
        <topology evidence="1 10">Single-pass type II membrane protein</topology>
    </subcellularLocation>
</comment>
<dbReference type="Proteomes" id="UP000597762">
    <property type="component" value="Unassembled WGS sequence"/>
</dbReference>
<dbReference type="PANTHER" id="PTHR11214">
    <property type="entry name" value="BETA-1,3-N-ACETYLGLUCOSAMINYLTRANSFERASE"/>
    <property type="match status" value="1"/>
</dbReference>
<feature type="transmembrane region" description="Helical" evidence="10">
    <location>
        <begin position="283"/>
        <end position="307"/>
    </location>
</feature>
<keyword evidence="7 10" id="KW-1133">Transmembrane helix</keyword>
<evidence type="ECO:0000256" key="10">
    <source>
        <dbReference type="RuleBase" id="RU363063"/>
    </source>
</evidence>
<keyword evidence="4 12" id="KW-0808">Transferase</keyword>
<dbReference type="EMBL" id="CAHIKZ030001054">
    <property type="protein sequence ID" value="CAE1250920.1"/>
    <property type="molecule type" value="Genomic_DNA"/>
</dbReference>
<dbReference type="GO" id="GO:0000139">
    <property type="term" value="C:Golgi membrane"/>
    <property type="evidence" value="ECO:0007669"/>
    <property type="project" value="UniProtKB-SubCell"/>
</dbReference>
<comment type="caution">
    <text evidence="12">The sequence shown here is derived from an EMBL/GenBank/DDBJ whole genome shotgun (WGS) entry which is preliminary data.</text>
</comment>
<feature type="signal peptide" evidence="11">
    <location>
        <begin position="1"/>
        <end position="27"/>
    </location>
</feature>
<keyword evidence="6 10" id="KW-0735">Signal-anchor</keyword>
<proteinExistence type="inferred from homology"/>